<comment type="subcellular location">
    <subcellularLocation>
        <location evidence="1">Membrane</location>
        <topology evidence="1">Multi-pass membrane protein</topology>
    </subcellularLocation>
</comment>
<evidence type="ECO:0000256" key="8">
    <source>
        <dbReference type="SAM" id="Phobius"/>
    </source>
</evidence>
<feature type="transmembrane region" description="Helical" evidence="8">
    <location>
        <begin position="247"/>
        <end position="266"/>
    </location>
</feature>
<gene>
    <name evidence="9" type="primary">EOG090X05CU</name>
</gene>
<evidence type="ECO:0000313" key="9">
    <source>
        <dbReference type="EMBL" id="SVE92361.1"/>
    </source>
</evidence>
<keyword evidence="6 8" id="KW-0472">Membrane</keyword>
<feature type="transmembrane region" description="Helical" evidence="8">
    <location>
        <begin position="363"/>
        <end position="382"/>
    </location>
</feature>
<feature type="transmembrane region" description="Helical" evidence="8">
    <location>
        <begin position="7"/>
        <end position="27"/>
    </location>
</feature>
<dbReference type="AlphaFoldDB" id="A0A4Y7NGP1"/>
<evidence type="ECO:0000256" key="1">
    <source>
        <dbReference type="ARBA" id="ARBA00004141"/>
    </source>
</evidence>
<dbReference type="GO" id="GO:0000139">
    <property type="term" value="C:Golgi membrane"/>
    <property type="evidence" value="ECO:0007669"/>
    <property type="project" value="TreeGrafter"/>
</dbReference>
<evidence type="ECO:0000256" key="7">
    <source>
        <dbReference type="ARBA" id="ARBA00039668"/>
    </source>
</evidence>
<dbReference type="EMBL" id="LR022742">
    <property type="protein sequence ID" value="SVE92361.1"/>
    <property type="molecule type" value="mRNA"/>
</dbReference>
<evidence type="ECO:0000256" key="2">
    <source>
        <dbReference type="ARBA" id="ARBA00010694"/>
    </source>
</evidence>
<feature type="transmembrane region" description="Helical" evidence="8">
    <location>
        <begin position="163"/>
        <end position="182"/>
    </location>
</feature>
<feature type="transmembrane region" description="Helical" evidence="8">
    <location>
        <begin position="47"/>
        <end position="67"/>
    </location>
</feature>
<dbReference type="InterPro" id="IPR013657">
    <property type="entry name" value="SCL35B1-4/HUT1"/>
</dbReference>
<comment type="similarity">
    <text evidence="2">Belongs to the nucleotide-sugar transporter family. SLC35B subfamily.</text>
</comment>
<proteinExistence type="evidence at transcript level"/>
<sequence>MQKCPGITLLALVIASGVATWIFTFIITKTIKIVIDEDGDASWILRFIFTILGYTTVFVPCYVLIYLSRRHNLHTLSGCQWMLLRLILTGHTYEIVPESENDNLPERASKHEAKSLYQKALSLFQCCVGLQVSYLVWGILQEKIMTSDYNDGETVEKFTDSQFLVFVNRILAFMFSGVYLLFTTQNVHRTPLYKYSFCSVSNTLSSWCQYEALKFVSFPTQVLAKSAKVIPVMLMGKLVSRAQYKNYEYATAVLISVGMTAFLLGSGETKKGNSVTTVSGAVLLCGYLLFDSFTANWQSALFKEHKPSSVQMMCGVNLMSCLFTSASLIQQGGFFYSISFAARHPVFIVDCLLTAISSALGQLCIFATISNFGPVVFTIIMTVRQGLSILLSCLLYHHELSYMGGLGVFIVFLAIFLRLYYAQQHKKRKIDLSENSTSKV</sequence>
<keyword evidence="4 8" id="KW-0812">Transmembrane</keyword>
<accession>A0A4Y7NGP1</accession>
<name>A0A4Y7NGP1_9CRUS</name>
<evidence type="ECO:0000256" key="5">
    <source>
        <dbReference type="ARBA" id="ARBA00022989"/>
    </source>
</evidence>
<reference evidence="9" key="1">
    <citation type="submission" date="2018-08" db="EMBL/GenBank/DDBJ databases">
        <authorList>
            <person name="Cornetti L."/>
        </authorList>
    </citation>
    <scope>NUCLEOTIDE SEQUENCE</scope>
    <source>
        <strain evidence="9">CH-H-2</strain>
    </source>
</reference>
<dbReference type="Pfam" id="PF08449">
    <property type="entry name" value="UAA"/>
    <property type="match status" value="1"/>
</dbReference>
<keyword evidence="5 8" id="KW-1133">Transmembrane helix</keyword>
<feature type="transmembrane region" description="Helical" evidence="8">
    <location>
        <begin position="402"/>
        <end position="421"/>
    </location>
</feature>
<dbReference type="PANTHER" id="PTHR10778:SF13">
    <property type="entry name" value="ADENOSINE 3'-PHOSPHO 5'-PHOSPHOSULFATE TRANSPORTER 1"/>
    <property type="match status" value="1"/>
</dbReference>
<dbReference type="GO" id="GO:0046964">
    <property type="term" value="F:3'-phosphoadenosine 5'-phosphosulfate transmembrane transporter activity"/>
    <property type="evidence" value="ECO:0007669"/>
    <property type="project" value="TreeGrafter"/>
</dbReference>
<dbReference type="PANTHER" id="PTHR10778">
    <property type="entry name" value="SOLUTE CARRIER FAMILY 35 MEMBER B"/>
    <property type="match status" value="1"/>
</dbReference>
<feature type="transmembrane region" description="Helical" evidence="8">
    <location>
        <begin position="272"/>
        <end position="290"/>
    </location>
</feature>
<evidence type="ECO:0000256" key="4">
    <source>
        <dbReference type="ARBA" id="ARBA00022692"/>
    </source>
</evidence>
<evidence type="ECO:0000256" key="3">
    <source>
        <dbReference type="ARBA" id="ARBA00022448"/>
    </source>
</evidence>
<dbReference type="GO" id="GO:0005789">
    <property type="term" value="C:endoplasmic reticulum membrane"/>
    <property type="evidence" value="ECO:0007669"/>
    <property type="project" value="TreeGrafter"/>
</dbReference>
<protein>
    <recommendedName>
        <fullName evidence="7">Adenosine 3'-phospho 5'-phosphosulfate transporter 1</fullName>
    </recommendedName>
</protein>
<evidence type="ECO:0000256" key="6">
    <source>
        <dbReference type="ARBA" id="ARBA00023136"/>
    </source>
</evidence>
<feature type="transmembrane region" description="Helical" evidence="8">
    <location>
        <begin position="310"/>
        <end position="329"/>
    </location>
</feature>
<keyword evidence="3" id="KW-0813">Transport</keyword>
<organism evidence="9">
    <name type="scientific">Megafenestra aurita</name>
    <dbReference type="NCBI Taxonomy" id="2291010"/>
    <lineage>
        <taxon>Eukaryota</taxon>
        <taxon>Metazoa</taxon>
        <taxon>Ecdysozoa</taxon>
        <taxon>Arthropoda</taxon>
        <taxon>Crustacea</taxon>
        <taxon>Branchiopoda</taxon>
        <taxon>Diplostraca</taxon>
        <taxon>Cladocera</taxon>
        <taxon>Anomopoda</taxon>
        <taxon>Daphniidae</taxon>
        <taxon>Megafenestra</taxon>
    </lineage>
</organism>